<comment type="caution">
    <text evidence="2">The sequence shown here is derived from an EMBL/GenBank/DDBJ whole genome shotgun (WGS) entry which is preliminary data.</text>
</comment>
<gene>
    <name evidence="2" type="ORF">FSP39_013154</name>
</gene>
<feature type="compositionally biased region" description="Polar residues" evidence="1">
    <location>
        <begin position="26"/>
        <end position="44"/>
    </location>
</feature>
<dbReference type="EMBL" id="VSWD01000003">
    <property type="protein sequence ID" value="KAK3106121.1"/>
    <property type="molecule type" value="Genomic_DNA"/>
</dbReference>
<sequence length="199" mass="22432">MSNENKEKARTLDRKMFEAHYATPPRRSQTLKAYPRTTTTNDVQETYDVPTKPTPIKRGNKFGGSMTSLTSSSKLIVEETYDVPPSADDTYKIPPKQSQLKQQLLDPQECYDVPPSANDIYRIPPSSRPLTGTEEVYAMPDADEIDDEHAPNAHSTLKKENMYDSPPLIPTPFQQLYNVPKSNQPTKQKIVGGLVYEDV</sequence>
<dbReference type="Proteomes" id="UP001186944">
    <property type="component" value="Unassembled WGS sequence"/>
</dbReference>
<organism evidence="2 3">
    <name type="scientific">Pinctada imbricata</name>
    <name type="common">Atlantic pearl-oyster</name>
    <name type="synonym">Pinctada martensii</name>
    <dbReference type="NCBI Taxonomy" id="66713"/>
    <lineage>
        <taxon>Eukaryota</taxon>
        <taxon>Metazoa</taxon>
        <taxon>Spiralia</taxon>
        <taxon>Lophotrochozoa</taxon>
        <taxon>Mollusca</taxon>
        <taxon>Bivalvia</taxon>
        <taxon>Autobranchia</taxon>
        <taxon>Pteriomorphia</taxon>
        <taxon>Pterioida</taxon>
        <taxon>Pterioidea</taxon>
        <taxon>Pteriidae</taxon>
        <taxon>Pinctada</taxon>
    </lineage>
</organism>
<protein>
    <submittedName>
        <fullName evidence="2">Uncharacterized protein</fullName>
    </submittedName>
</protein>
<name>A0AA88YSL3_PINIB</name>
<feature type="region of interest" description="Disordered" evidence="1">
    <location>
        <begin position="1"/>
        <end position="68"/>
    </location>
</feature>
<dbReference type="AlphaFoldDB" id="A0AA88YSL3"/>
<evidence type="ECO:0000313" key="2">
    <source>
        <dbReference type="EMBL" id="KAK3106121.1"/>
    </source>
</evidence>
<reference evidence="2" key="1">
    <citation type="submission" date="2019-08" db="EMBL/GenBank/DDBJ databases">
        <title>The improved chromosome-level genome for the pearl oyster Pinctada fucata martensii using PacBio sequencing and Hi-C.</title>
        <authorList>
            <person name="Zheng Z."/>
        </authorList>
    </citation>
    <scope>NUCLEOTIDE SEQUENCE</scope>
    <source>
        <strain evidence="2">ZZ-2019</strain>
        <tissue evidence="2">Adductor muscle</tissue>
    </source>
</reference>
<proteinExistence type="predicted"/>
<evidence type="ECO:0000313" key="3">
    <source>
        <dbReference type="Proteomes" id="UP001186944"/>
    </source>
</evidence>
<feature type="region of interest" description="Disordered" evidence="1">
    <location>
        <begin position="143"/>
        <end position="169"/>
    </location>
</feature>
<feature type="compositionally biased region" description="Basic and acidic residues" evidence="1">
    <location>
        <begin position="1"/>
        <end position="18"/>
    </location>
</feature>
<evidence type="ECO:0000256" key="1">
    <source>
        <dbReference type="SAM" id="MobiDB-lite"/>
    </source>
</evidence>
<accession>A0AA88YSL3</accession>
<keyword evidence="3" id="KW-1185">Reference proteome</keyword>